<dbReference type="InterPro" id="IPR027383">
    <property type="entry name" value="Znf_put"/>
</dbReference>
<feature type="region of interest" description="Disordered" evidence="3">
    <location>
        <begin position="1"/>
        <end position="44"/>
    </location>
</feature>
<keyword evidence="1" id="KW-0805">Transcription regulation</keyword>
<reference evidence="6 7" key="1">
    <citation type="submission" date="2019-08" db="EMBL/GenBank/DDBJ databases">
        <authorList>
            <person name="Hu J."/>
        </authorList>
    </citation>
    <scope>NUCLEOTIDE SEQUENCE [LARGE SCALE GENOMIC DNA]</scope>
    <source>
        <strain evidence="6 7">NEAU-184</strain>
    </source>
</reference>
<proteinExistence type="predicted"/>
<protein>
    <submittedName>
        <fullName evidence="6">Zf-HC2 domain-containing protein</fullName>
    </submittedName>
</protein>
<dbReference type="EMBL" id="VSSB01000002">
    <property type="protein sequence ID" value="TYL50360.1"/>
    <property type="molecule type" value="Genomic_DNA"/>
</dbReference>
<keyword evidence="7" id="KW-1185">Reference proteome</keyword>
<dbReference type="InterPro" id="IPR041916">
    <property type="entry name" value="Anti_sigma_zinc_sf"/>
</dbReference>
<keyword evidence="4" id="KW-0812">Transmembrane</keyword>
<feature type="domain" description="Putative zinc-finger" evidence="5">
    <location>
        <begin position="52"/>
        <end position="78"/>
    </location>
</feature>
<sequence>MQHRGGRATPRHPRGDRQVAAALRTAGAAPRTAGEGGDAMNPNHSRYADWDSAYVLGALSPGERREYEEHLETCDACRRSVAELSPMPGLLARLSADRAEALLDESDVAPSSPSPALLDAVRREGRRRGIRRTRTRIVLAAAAAVVVIAAVAVPLALTRPVADRQSVAFETIVDVPVTASAVLTPVEWGTRIELDCTYDVPPGEDASAQDWPYALVVIDREGRSTEVSTWRATPGSTARLEAGSALSVDEIASLEIRAVASGDVLMRGVTG</sequence>
<evidence type="ECO:0000256" key="1">
    <source>
        <dbReference type="ARBA" id="ARBA00023015"/>
    </source>
</evidence>
<feature type="compositionally biased region" description="Low complexity" evidence="3">
    <location>
        <begin position="20"/>
        <end position="33"/>
    </location>
</feature>
<accession>A0A5S4V1H2</accession>
<evidence type="ECO:0000313" key="6">
    <source>
        <dbReference type="EMBL" id="TYL50360.1"/>
    </source>
</evidence>
<dbReference type="Pfam" id="PF13490">
    <property type="entry name" value="zf-HC2"/>
    <property type="match status" value="1"/>
</dbReference>
<evidence type="ECO:0000256" key="3">
    <source>
        <dbReference type="SAM" id="MobiDB-lite"/>
    </source>
</evidence>
<evidence type="ECO:0000256" key="2">
    <source>
        <dbReference type="ARBA" id="ARBA00023163"/>
    </source>
</evidence>
<evidence type="ECO:0000259" key="5">
    <source>
        <dbReference type="Pfam" id="PF13490"/>
    </source>
</evidence>
<keyword evidence="4" id="KW-0472">Membrane</keyword>
<dbReference type="Gene3D" id="1.10.10.1320">
    <property type="entry name" value="Anti-sigma factor, zinc-finger domain"/>
    <property type="match status" value="1"/>
</dbReference>
<evidence type="ECO:0000256" key="4">
    <source>
        <dbReference type="SAM" id="Phobius"/>
    </source>
</evidence>
<dbReference type="Proteomes" id="UP000325243">
    <property type="component" value="Unassembled WGS sequence"/>
</dbReference>
<evidence type="ECO:0000313" key="7">
    <source>
        <dbReference type="Proteomes" id="UP000325243"/>
    </source>
</evidence>
<gene>
    <name evidence="6" type="ORF">FYC51_14190</name>
</gene>
<feature type="transmembrane region" description="Helical" evidence="4">
    <location>
        <begin position="137"/>
        <end position="157"/>
    </location>
</feature>
<feature type="compositionally biased region" description="Basic residues" evidence="3">
    <location>
        <begin position="1"/>
        <end position="14"/>
    </location>
</feature>
<keyword evidence="4" id="KW-1133">Transmembrane helix</keyword>
<comment type="caution">
    <text evidence="6">The sequence shown here is derived from an EMBL/GenBank/DDBJ whole genome shotgun (WGS) entry which is preliminary data.</text>
</comment>
<name>A0A5S4V1H2_9MICO</name>
<dbReference type="AlphaFoldDB" id="A0A5S4V1H2"/>
<keyword evidence="2" id="KW-0804">Transcription</keyword>
<organism evidence="6 7">
    <name type="scientific">Agromyces mariniharenae</name>
    <dbReference type="NCBI Taxonomy" id="2604423"/>
    <lineage>
        <taxon>Bacteria</taxon>
        <taxon>Bacillati</taxon>
        <taxon>Actinomycetota</taxon>
        <taxon>Actinomycetes</taxon>
        <taxon>Micrococcales</taxon>
        <taxon>Microbacteriaceae</taxon>
        <taxon>Agromyces</taxon>
    </lineage>
</organism>